<dbReference type="InterPro" id="IPR025497">
    <property type="entry name" value="PatA-like_N"/>
</dbReference>
<dbReference type="EMBL" id="CP002444">
    <property type="protein sequence ID" value="ADU96607.1"/>
    <property type="molecule type" value="Genomic_DNA"/>
</dbReference>
<organism evidence="3 4">
    <name type="scientific">Thermovibrio ammonificans (strain DSM 15698 / JCM 12110 / HB-1)</name>
    <dbReference type="NCBI Taxonomy" id="648996"/>
    <lineage>
        <taxon>Bacteria</taxon>
        <taxon>Pseudomonadati</taxon>
        <taxon>Aquificota</taxon>
        <taxon>Aquificia</taxon>
        <taxon>Desulfurobacteriales</taxon>
        <taxon>Desulfurobacteriaceae</taxon>
        <taxon>Thermovibrio</taxon>
    </lineage>
</organism>
<sequence length="298" mass="33445">MELRGDFTSYSEVLDLLQIISLGKKTGEVNLRSGSESITIRFKDGKIVDFNSNVPVIKRLKERVTSGELPLAEAAKFLLHYTTLWDQGKFNFVEKEVTEGIGSADTLNVMMDFTKEQDELPDSVREVLKENKSFTLSEEAKLPITFDEGTWHMLAYLSKGTPVREVLLTKSESFGKGTQEIEFLLKNRAIKEIERGAQNLEVQTVQESQPSASPVVGQDKLDKIKELLIETMGPMGEFLIDETLEDMDLSQLTTDMVPQFIENLIEKIPEACLVEGESCREKLREMITLILGGGSNES</sequence>
<dbReference type="OrthoDB" id="14034at2"/>
<keyword evidence="4" id="KW-1185">Reference proteome</keyword>
<name>E8T623_THEA1</name>
<feature type="domain" description="PatA-like N-terminal" evidence="1">
    <location>
        <begin position="5"/>
        <end position="119"/>
    </location>
</feature>
<gene>
    <name evidence="3" type="ordered locus">Theam_0636</name>
</gene>
<proteinExistence type="predicted"/>
<dbReference type="Pfam" id="PF14332">
    <property type="entry name" value="DUF4388"/>
    <property type="match status" value="1"/>
</dbReference>
<dbReference type="RefSeq" id="WP_013537393.1">
    <property type="nucleotide sequence ID" value="NC_014926.1"/>
</dbReference>
<dbReference type="AlphaFoldDB" id="E8T623"/>
<protein>
    <submittedName>
        <fullName evidence="3">Uncharacterized protein</fullName>
    </submittedName>
</protein>
<dbReference type="KEGG" id="tam:Theam_0636"/>
<evidence type="ECO:0000259" key="1">
    <source>
        <dbReference type="Pfam" id="PF14332"/>
    </source>
</evidence>
<dbReference type="eggNOG" id="ENOG50338YY">
    <property type="taxonomic scope" value="Bacteria"/>
</dbReference>
<dbReference type="HOGENOM" id="CLU_958866_0_0_0"/>
<feature type="domain" description="DUF8082" evidence="2">
    <location>
        <begin position="220"/>
        <end position="271"/>
    </location>
</feature>
<evidence type="ECO:0000313" key="4">
    <source>
        <dbReference type="Proteomes" id="UP000006362"/>
    </source>
</evidence>
<dbReference type="InterPro" id="IPR058395">
    <property type="entry name" value="DUF8082"/>
</dbReference>
<dbReference type="STRING" id="648996.Theam_0636"/>
<accession>E8T623</accession>
<reference evidence="3" key="1">
    <citation type="submission" date="2011-01" db="EMBL/GenBank/DDBJ databases">
        <title>Complete sequence of chromosome of Thermovibrio ammonificans HB-1.</title>
        <authorList>
            <consortium name="US DOE Joint Genome Institute"/>
            <person name="Lucas S."/>
            <person name="Copeland A."/>
            <person name="Lapidus A."/>
            <person name="Cheng J.-F."/>
            <person name="Goodwin L."/>
            <person name="Pitluck S."/>
            <person name="Davenport K."/>
            <person name="Detter J.C."/>
            <person name="Han C."/>
            <person name="Tapia R."/>
            <person name="Land M."/>
            <person name="Hauser L."/>
            <person name="Kyrpides N."/>
            <person name="Ivanova N."/>
            <person name="Ovchinnikova G."/>
            <person name="Vetriani C."/>
            <person name="Woyke T."/>
        </authorList>
    </citation>
    <scope>NUCLEOTIDE SEQUENCE [LARGE SCALE GENOMIC DNA]</scope>
    <source>
        <strain evidence="3">HB-1</strain>
    </source>
</reference>
<evidence type="ECO:0000313" key="3">
    <source>
        <dbReference type="EMBL" id="ADU96607.1"/>
    </source>
</evidence>
<dbReference type="Proteomes" id="UP000006362">
    <property type="component" value="Chromosome"/>
</dbReference>
<evidence type="ECO:0000259" key="2">
    <source>
        <dbReference type="Pfam" id="PF26309"/>
    </source>
</evidence>
<dbReference type="Pfam" id="PF26309">
    <property type="entry name" value="DUF8082"/>
    <property type="match status" value="1"/>
</dbReference>